<dbReference type="GO" id="GO:0016491">
    <property type="term" value="F:oxidoreductase activity"/>
    <property type="evidence" value="ECO:0007669"/>
    <property type="project" value="UniProtKB-KW"/>
</dbReference>
<comment type="similarity">
    <text evidence="1">Belongs to the short-chain dehydrogenases/reductases (SDR) family.</text>
</comment>
<gene>
    <name evidence="3" type="ORF">MSTO_54020</name>
</gene>
<dbReference type="PANTHER" id="PTHR24320:SF148">
    <property type="entry name" value="NAD(P)-BINDING ROSSMANN-FOLD SUPERFAMILY PROTEIN"/>
    <property type="match status" value="1"/>
</dbReference>
<dbReference type="PANTHER" id="PTHR24320">
    <property type="entry name" value="RETINOL DEHYDROGENASE"/>
    <property type="match status" value="1"/>
</dbReference>
<evidence type="ECO:0000313" key="4">
    <source>
        <dbReference type="Proteomes" id="UP000467130"/>
    </source>
</evidence>
<dbReference type="Pfam" id="PF00106">
    <property type="entry name" value="adh_short"/>
    <property type="match status" value="1"/>
</dbReference>
<dbReference type="InterPro" id="IPR002347">
    <property type="entry name" value="SDR_fam"/>
</dbReference>
<dbReference type="AlphaFoldDB" id="A0A7I7QGF3"/>
<sequence length="296" mass="32222">MVRFNEWRSGGATQLSKRTIVITGASDGVGAAAARRLAAAGNNVVVVGRSESKTKAVAEELEAEYICADFADLAQVRRLAYELRRRYPRIDVLANNAGSVYAADGLTIDGFDSVLQVNYLAAFLLTTLLMDVLVASKARIICTSSSSQRLVCPGASVDDLLCVNPVRPTVAYGRSKIALVMFARELHRRYGGLGVSAASFHPGFVNSNFGPASGSRVLKLMERAHTERLVGITPEAACDQLVWLACEAGKAFEPEGEYFVKRRVGRAHRISYHQERVCELWDRTSALVNREPKGVT</sequence>
<keyword evidence="4" id="KW-1185">Reference proteome</keyword>
<reference evidence="3 4" key="1">
    <citation type="journal article" date="2019" name="Emerg. Microbes Infect.">
        <title>Comprehensive subspecies identification of 175 nontuberculous mycobacteria species based on 7547 genomic profiles.</title>
        <authorList>
            <person name="Matsumoto Y."/>
            <person name="Kinjo T."/>
            <person name="Motooka D."/>
            <person name="Nabeya D."/>
            <person name="Jung N."/>
            <person name="Uechi K."/>
            <person name="Horii T."/>
            <person name="Iida T."/>
            <person name="Fujita J."/>
            <person name="Nakamura S."/>
        </authorList>
    </citation>
    <scope>NUCLEOTIDE SEQUENCE [LARGE SCALE GENOMIC DNA]</scope>
    <source>
        <strain evidence="3 4">JCM 17783</strain>
    </source>
</reference>
<dbReference type="EMBL" id="AP022587">
    <property type="protein sequence ID" value="BBY25197.1"/>
    <property type="molecule type" value="Genomic_DNA"/>
</dbReference>
<dbReference type="KEGG" id="msto:MSTO_54020"/>
<evidence type="ECO:0000313" key="3">
    <source>
        <dbReference type="EMBL" id="BBY25197.1"/>
    </source>
</evidence>
<dbReference type="Gene3D" id="3.40.50.720">
    <property type="entry name" value="NAD(P)-binding Rossmann-like Domain"/>
    <property type="match status" value="1"/>
</dbReference>
<dbReference type="SUPFAM" id="SSF51735">
    <property type="entry name" value="NAD(P)-binding Rossmann-fold domains"/>
    <property type="match status" value="1"/>
</dbReference>
<dbReference type="Proteomes" id="UP000467130">
    <property type="component" value="Chromosome"/>
</dbReference>
<name>A0A7I7QGF3_9MYCO</name>
<keyword evidence="2" id="KW-0560">Oxidoreductase</keyword>
<protein>
    <submittedName>
        <fullName evidence="3">Short-chain dehydrogenase</fullName>
    </submittedName>
</protein>
<organism evidence="3 4">
    <name type="scientific">Mycobacterium stomatepiae</name>
    <dbReference type="NCBI Taxonomy" id="470076"/>
    <lineage>
        <taxon>Bacteria</taxon>
        <taxon>Bacillati</taxon>
        <taxon>Actinomycetota</taxon>
        <taxon>Actinomycetes</taxon>
        <taxon>Mycobacteriales</taxon>
        <taxon>Mycobacteriaceae</taxon>
        <taxon>Mycobacterium</taxon>
        <taxon>Mycobacterium simiae complex</taxon>
    </lineage>
</organism>
<evidence type="ECO:0000256" key="1">
    <source>
        <dbReference type="ARBA" id="ARBA00006484"/>
    </source>
</evidence>
<evidence type="ECO:0000256" key="2">
    <source>
        <dbReference type="ARBA" id="ARBA00023002"/>
    </source>
</evidence>
<proteinExistence type="inferred from homology"/>
<dbReference type="InterPro" id="IPR036291">
    <property type="entry name" value="NAD(P)-bd_dom_sf"/>
</dbReference>
<accession>A0A7I7QGF3</accession>
<dbReference type="PRINTS" id="PR00081">
    <property type="entry name" value="GDHRDH"/>
</dbReference>